<protein>
    <recommendedName>
        <fullName evidence="3">Large ribosomal RNA subunit accumulation protein YceD</fullName>
    </recommendedName>
    <alternativeName>
        <fullName evidence="5">23S rRNA accumulation protein YceD</fullName>
    </alternativeName>
</protein>
<comment type="similarity">
    <text evidence="2">Belongs to the DUF177 domain family.</text>
</comment>
<dbReference type="EMBL" id="JAEDAK010000009">
    <property type="protein sequence ID" value="MBH9577994.1"/>
    <property type="molecule type" value="Genomic_DNA"/>
</dbReference>
<evidence type="ECO:0000256" key="6">
    <source>
        <dbReference type="SAM" id="MobiDB-lite"/>
    </source>
</evidence>
<dbReference type="InterPro" id="IPR039255">
    <property type="entry name" value="YceD_bac"/>
</dbReference>
<reference evidence="7" key="1">
    <citation type="submission" date="2020-12" db="EMBL/GenBank/DDBJ databases">
        <title>The genome sequence of Inhella sp. 1Y17.</title>
        <authorList>
            <person name="Liu Y."/>
        </authorList>
    </citation>
    <scope>NUCLEOTIDE SEQUENCE</scope>
    <source>
        <strain evidence="7">1Y17</strain>
    </source>
</reference>
<dbReference type="GO" id="GO:0042254">
    <property type="term" value="P:ribosome biogenesis"/>
    <property type="evidence" value="ECO:0007669"/>
    <property type="project" value="UniProtKB-KW"/>
</dbReference>
<keyword evidence="4" id="KW-0690">Ribosome biogenesis</keyword>
<dbReference type="PANTHER" id="PTHR38099">
    <property type="entry name" value="LARGE RIBOSOMAL RNA SUBUNIT ACCUMULATION PROTEIN YCED"/>
    <property type="match status" value="1"/>
</dbReference>
<dbReference type="Pfam" id="PF02620">
    <property type="entry name" value="YceD"/>
    <property type="match status" value="1"/>
</dbReference>
<comment type="function">
    <text evidence="1">Plays a role in synthesis, processing and/or stability of 23S rRNA.</text>
</comment>
<dbReference type="PANTHER" id="PTHR38099:SF1">
    <property type="entry name" value="LARGE RIBOSOMAL RNA SUBUNIT ACCUMULATION PROTEIN YCED"/>
    <property type="match status" value="1"/>
</dbReference>
<evidence type="ECO:0000313" key="7">
    <source>
        <dbReference type="EMBL" id="MBH9577994.1"/>
    </source>
</evidence>
<evidence type="ECO:0000256" key="5">
    <source>
        <dbReference type="ARBA" id="ARBA00031841"/>
    </source>
</evidence>
<proteinExistence type="inferred from homology"/>
<dbReference type="RefSeq" id="WP_198111765.1">
    <property type="nucleotide sequence ID" value="NZ_JAEDAK010000009.1"/>
</dbReference>
<dbReference type="Proteomes" id="UP000613266">
    <property type="component" value="Unassembled WGS sequence"/>
</dbReference>
<sequence>MRAESNWKPERLDIEAFAKQGGAVQGEWPAGSLARWVESNLTDPDLVPVRWQLQGERREPLGGKPEIWLHLQAQAQAHLSCQRCLQPAAFPLEIERSFRFVQDEATALAEDADAEEDLLVLSRSFDARELIEDELLLALPLVPMHEDCEHPAQGSVDVEAPPEEAERPNPFAVLASLRKGEGD</sequence>
<dbReference type="GO" id="GO:0005829">
    <property type="term" value="C:cytosol"/>
    <property type="evidence" value="ECO:0007669"/>
    <property type="project" value="TreeGrafter"/>
</dbReference>
<evidence type="ECO:0000256" key="2">
    <source>
        <dbReference type="ARBA" id="ARBA00010740"/>
    </source>
</evidence>
<accession>A0A931J5N2</accession>
<name>A0A931J5N2_9BURK</name>
<dbReference type="AlphaFoldDB" id="A0A931J5N2"/>
<evidence type="ECO:0000256" key="3">
    <source>
        <dbReference type="ARBA" id="ARBA00015716"/>
    </source>
</evidence>
<gene>
    <name evidence="7" type="ORF">I7X39_13900</name>
</gene>
<evidence type="ECO:0000256" key="1">
    <source>
        <dbReference type="ARBA" id="ARBA00002868"/>
    </source>
</evidence>
<feature type="region of interest" description="Disordered" evidence="6">
    <location>
        <begin position="148"/>
        <end position="183"/>
    </location>
</feature>
<organism evidence="7 8">
    <name type="scientific">Inhella proteolytica</name>
    <dbReference type="NCBI Taxonomy" id="2795029"/>
    <lineage>
        <taxon>Bacteria</taxon>
        <taxon>Pseudomonadati</taxon>
        <taxon>Pseudomonadota</taxon>
        <taxon>Betaproteobacteria</taxon>
        <taxon>Burkholderiales</taxon>
        <taxon>Sphaerotilaceae</taxon>
        <taxon>Inhella</taxon>
    </lineage>
</organism>
<keyword evidence="8" id="KW-1185">Reference proteome</keyword>
<evidence type="ECO:0000313" key="8">
    <source>
        <dbReference type="Proteomes" id="UP000613266"/>
    </source>
</evidence>
<comment type="caution">
    <text evidence="7">The sequence shown here is derived from an EMBL/GenBank/DDBJ whole genome shotgun (WGS) entry which is preliminary data.</text>
</comment>
<dbReference type="InterPro" id="IPR003772">
    <property type="entry name" value="YceD"/>
</dbReference>
<evidence type="ECO:0000256" key="4">
    <source>
        <dbReference type="ARBA" id="ARBA00022517"/>
    </source>
</evidence>